<sequence length="275" mass="30405">MQYADLHIHTTASDGSDTPSEVVHKALEIGLRAIAISDHDTMDGVLEAERAAEKFNLEVISGVEVNTFFEGKEIHILGYLIDPCNEKFVAKLKELQGDRMTRIKKMVDKLNKLNIKIELERVLELSSGGSVGRPHIARALVERGYVLTLQEAFTNYLGVGKPAFVSREKLSPKEAIRLITRAKGVPVLAHPGLSKINTYLLDLVNEGLKGLEVWHKNHTPLMVEYYAEIAKKYNLVPTGGSDYHGSAHDTCNILGGAVAPFDSVQLLKNAHQKLF</sequence>
<dbReference type="PANTHER" id="PTHR42924:SF3">
    <property type="entry name" value="POLYMERASE_HISTIDINOL PHOSPHATASE N-TERMINAL DOMAIN-CONTAINING PROTEIN"/>
    <property type="match status" value="1"/>
</dbReference>
<dbReference type="SUPFAM" id="SSF89550">
    <property type="entry name" value="PHP domain-like"/>
    <property type="match status" value="1"/>
</dbReference>
<dbReference type="EMBL" id="CP000612">
    <property type="protein sequence ID" value="ABO50435.1"/>
    <property type="molecule type" value="Genomic_DNA"/>
</dbReference>
<proteinExistence type="predicted"/>
<accession>A4J5T2</accession>
<dbReference type="Gene3D" id="3.20.20.140">
    <property type="entry name" value="Metal-dependent hydrolases"/>
    <property type="match status" value="1"/>
</dbReference>
<dbReference type="GO" id="GO:0035312">
    <property type="term" value="F:5'-3' DNA exonuclease activity"/>
    <property type="evidence" value="ECO:0007669"/>
    <property type="project" value="TreeGrafter"/>
</dbReference>
<dbReference type="GO" id="GO:0004534">
    <property type="term" value="F:5'-3' RNA exonuclease activity"/>
    <property type="evidence" value="ECO:0007669"/>
    <property type="project" value="TreeGrafter"/>
</dbReference>
<dbReference type="InterPro" id="IPR004013">
    <property type="entry name" value="PHP_dom"/>
</dbReference>
<organism evidence="2 3">
    <name type="scientific">Desulforamulus reducens (strain ATCC BAA-1160 / DSM 100696 / MI-1)</name>
    <name type="common">Desulfotomaculum reducens</name>
    <dbReference type="NCBI Taxonomy" id="349161"/>
    <lineage>
        <taxon>Bacteria</taxon>
        <taxon>Bacillati</taxon>
        <taxon>Bacillota</taxon>
        <taxon>Clostridia</taxon>
        <taxon>Eubacteriales</taxon>
        <taxon>Peptococcaceae</taxon>
        <taxon>Desulforamulus</taxon>
    </lineage>
</organism>
<dbReference type="KEGG" id="drm:Dred_1914"/>
<dbReference type="AlphaFoldDB" id="A4J5T2"/>
<evidence type="ECO:0000313" key="3">
    <source>
        <dbReference type="Proteomes" id="UP000001556"/>
    </source>
</evidence>
<dbReference type="HOGENOM" id="CLU_067347_1_0_9"/>
<gene>
    <name evidence="2" type="ordered locus">Dred_1914</name>
</gene>
<feature type="domain" description="Polymerase/histidinol phosphatase N-terminal" evidence="1">
    <location>
        <begin position="4"/>
        <end position="69"/>
    </location>
</feature>
<evidence type="ECO:0000313" key="2">
    <source>
        <dbReference type="EMBL" id="ABO50435.1"/>
    </source>
</evidence>
<reference evidence="2 3" key="1">
    <citation type="submission" date="2007-03" db="EMBL/GenBank/DDBJ databases">
        <title>Complete sequence of Desulfotomaculum reducens MI-1.</title>
        <authorList>
            <consortium name="US DOE Joint Genome Institute"/>
            <person name="Copeland A."/>
            <person name="Lucas S."/>
            <person name="Lapidus A."/>
            <person name="Barry K."/>
            <person name="Detter J.C."/>
            <person name="Glavina del Rio T."/>
            <person name="Hammon N."/>
            <person name="Israni S."/>
            <person name="Dalin E."/>
            <person name="Tice H."/>
            <person name="Pitluck S."/>
            <person name="Sims D."/>
            <person name="Brettin T."/>
            <person name="Bruce D."/>
            <person name="Han C."/>
            <person name="Tapia R."/>
            <person name="Schmutz J."/>
            <person name="Larimer F."/>
            <person name="Land M."/>
            <person name="Hauser L."/>
            <person name="Kyrpides N."/>
            <person name="Kim E."/>
            <person name="Tebo B.M."/>
            <person name="Richardson P."/>
        </authorList>
    </citation>
    <scope>NUCLEOTIDE SEQUENCE [LARGE SCALE GENOMIC DNA]</scope>
    <source>
        <strain evidence="2 3">MI-1</strain>
    </source>
</reference>
<evidence type="ECO:0000259" key="1">
    <source>
        <dbReference type="SMART" id="SM00481"/>
    </source>
</evidence>
<dbReference type="STRING" id="349161.Dred_1914"/>
<dbReference type="Pfam" id="PF02811">
    <property type="entry name" value="PHP"/>
    <property type="match status" value="1"/>
</dbReference>
<dbReference type="Gene3D" id="1.10.150.650">
    <property type="match status" value="1"/>
</dbReference>
<dbReference type="CDD" id="cd07438">
    <property type="entry name" value="PHP_HisPPase_AMP"/>
    <property type="match status" value="1"/>
</dbReference>
<dbReference type="PANTHER" id="PTHR42924">
    <property type="entry name" value="EXONUCLEASE"/>
    <property type="match status" value="1"/>
</dbReference>
<dbReference type="Proteomes" id="UP000001556">
    <property type="component" value="Chromosome"/>
</dbReference>
<dbReference type="SMART" id="SM00481">
    <property type="entry name" value="POLIIIAc"/>
    <property type="match status" value="1"/>
</dbReference>
<protein>
    <submittedName>
        <fullName evidence="2">PHP C-terminal domain protein</fullName>
    </submittedName>
</protein>
<dbReference type="InterPro" id="IPR003141">
    <property type="entry name" value="Pol/His_phosphatase_N"/>
</dbReference>
<dbReference type="OrthoDB" id="9804333at2"/>
<dbReference type="InterPro" id="IPR016195">
    <property type="entry name" value="Pol/histidinol_Pase-like"/>
</dbReference>
<name>A4J5T2_DESRM</name>
<dbReference type="eggNOG" id="COG0613">
    <property type="taxonomic scope" value="Bacteria"/>
</dbReference>
<keyword evidence="3" id="KW-1185">Reference proteome</keyword>
<dbReference type="InterPro" id="IPR052018">
    <property type="entry name" value="PHP_domain"/>
</dbReference>